<gene>
    <name evidence="2" type="ORF">KUH32_01375</name>
</gene>
<accession>A0ABS6N430</accession>
<name>A0ABS6N430_9RHOB</name>
<proteinExistence type="predicted"/>
<dbReference type="PANTHER" id="PTHR34818:SF1">
    <property type="entry name" value="PROTEIN BLI-3"/>
    <property type="match status" value="1"/>
</dbReference>
<dbReference type="Proteomes" id="UP001166293">
    <property type="component" value="Unassembled WGS sequence"/>
</dbReference>
<comment type="caution">
    <text evidence="2">The sequence shown here is derived from an EMBL/GenBank/DDBJ whole genome shotgun (WGS) entry which is preliminary data.</text>
</comment>
<reference evidence="2" key="1">
    <citation type="submission" date="2021-06" db="EMBL/GenBank/DDBJ databases">
        <title>Thalassococcus sp. CAU 1522 isolated from sea sand, Republic of Korea.</title>
        <authorList>
            <person name="Kim W."/>
        </authorList>
    </citation>
    <scope>NUCLEOTIDE SEQUENCE</scope>
    <source>
        <strain evidence="2">CAU 1522</strain>
    </source>
</reference>
<dbReference type="EMBL" id="JAHRWL010000001">
    <property type="protein sequence ID" value="MBV2358412.1"/>
    <property type="molecule type" value="Genomic_DNA"/>
</dbReference>
<dbReference type="InterPro" id="IPR052917">
    <property type="entry name" value="Stress-Dev_Protein"/>
</dbReference>
<dbReference type="Pfam" id="PF16242">
    <property type="entry name" value="Pyrid_ox_like"/>
    <property type="match status" value="1"/>
</dbReference>
<feature type="domain" description="General stress protein FMN-binding split barrel" evidence="1">
    <location>
        <begin position="2"/>
        <end position="137"/>
    </location>
</feature>
<dbReference type="PANTHER" id="PTHR34818">
    <property type="entry name" value="PROTEIN BLI-3"/>
    <property type="match status" value="1"/>
</dbReference>
<dbReference type="InterPro" id="IPR038725">
    <property type="entry name" value="YdaG_split_barrel_FMN-bd"/>
</dbReference>
<organism evidence="2 3">
    <name type="scientific">Thalassococcus arenae</name>
    <dbReference type="NCBI Taxonomy" id="2851652"/>
    <lineage>
        <taxon>Bacteria</taxon>
        <taxon>Pseudomonadati</taxon>
        <taxon>Pseudomonadota</taxon>
        <taxon>Alphaproteobacteria</taxon>
        <taxon>Rhodobacterales</taxon>
        <taxon>Roseobacteraceae</taxon>
        <taxon>Thalassococcus</taxon>
    </lineage>
</organism>
<sequence length="157" mass="17541">MWRRLQDTRAGMLWITGSDQHPQPMTHFADEESEAIWFITAADTDLVAALGPGSEASFVYQSEKGDYHASIRGPLVIYHSDEKLDELWSTPVAAWFEQGRDDPRVTLLRMTPREAAVWASDSNPVRVGLKMMNAAMRDGVAEPDIGVHRIIDFAQAA</sequence>
<evidence type="ECO:0000313" key="3">
    <source>
        <dbReference type="Proteomes" id="UP001166293"/>
    </source>
</evidence>
<evidence type="ECO:0000259" key="1">
    <source>
        <dbReference type="Pfam" id="PF16242"/>
    </source>
</evidence>
<keyword evidence="3" id="KW-1185">Reference proteome</keyword>
<evidence type="ECO:0000313" key="2">
    <source>
        <dbReference type="EMBL" id="MBV2358412.1"/>
    </source>
</evidence>
<protein>
    <submittedName>
        <fullName evidence="2">Pyridoxamine 5'-phosphate oxidase family protein</fullName>
    </submittedName>
</protein>